<sequence length="105" mass="11445">MASRLPRSSSATMSTRVSLCFLSPLARSASPVTRKSFRSKEDLDVLDGLAAKGKAKRINTLCGVSISALLTGTILSRRSKPIFELFEFKSIDMSVASRFSKNIKC</sequence>
<dbReference type="Proteomes" id="UP000094385">
    <property type="component" value="Unassembled WGS sequence"/>
</dbReference>
<gene>
    <name evidence="1" type="ORF">LIPSTDRAFT_199383</name>
</gene>
<accession>A0A1E3PVJ6</accession>
<evidence type="ECO:0000313" key="2">
    <source>
        <dbReference type="Proteomes" id="UP000094385"/>
    </source>
</evidence>
<keyword evidence="2" id="KW-1185">Reference proteome</keyword>
<reference evidence="1 2" key="1">
    <citation type="journal article" date="2016" name="Proc. Natl. Acad. Sci. U.S.A.">
        <title>Comparative genomics of biotechnologically important yeasts.</title>
        <authorList>
            <person name="Riley R."/>
            <person name="Haridas S."/>
            <person name="Wolfe K.H."/>
            <person name="Lopes M.R."/>
            <person name="Hittinger C.T."/>
            <person name="Goeker M."/>
            <person name="Salamov A.A."/>
            <person name="Wisecaver J.H."/>
            <person name="Long T.M."/>
            <person name="Calvey C.H."/>
            <person name="Aerts A.L."/>
            <person name="Barry K.W."/>
            <person name="Choi C."/>
            <person name="Clum A."/>
            <person name="Coughlan A.Y."/>
            <person name="Deshpande S."/>
            <person name="Douglass A.P."/>
            <person name="Hanson S.J."/>
            <person name="Klenk H.-P."/>
            <person name="LaButti K.M."/>
            <person name="Lapidus A."/>
            <person name="Lindquist E.A."/>
            <person name="Lipzen A.M."/>
            <person name="Meier-Kolthoff J.P."/>
            <person name="Ohm R.A."/>
            <person name="Otillar R.P."/>
            <person name="Pangilinan J.L."/>
            <person name="Peng Y."/>
            <person name="Rokas A."/>
            <person name="Rosa C.A."/>
            <person name="Scheuner C."/>
            <person name="Sibirny A.A."/>
            <person name="Slot J.C."/>
            <person name="Stielow J.B."/>
            <person name="Sun H."/>
            <person name="Kurtzman C.P."/>
            <person name="Blackwell M."/>
            <person name="Grigoriev I.V."/>
            <person name="Jeffries T.W."/>
        </authorList>
    </citation>
    <scope>NUCLEOTIDE SEQUENCE [LARGE SCALE GENOMIC DNA]</scope>
    <source>
        <strain evidence="1 2">NRRL Y-11557</strain>
    </source>
</reference>
<protein>
    <submittedName>
        <fullName evidence="1">Uncharacterized protein</fullName>
    </submittedName>
</protein>
<name>A0A1E3PVJ6_LIPST</name>
<evidence type="ECO:0000313" key="1">
    <source>
        <dbReference type="EMBL" id="ODQ69421.1"/>
    </source>
</evidence>
<organism evidence="1 2">
    <name type="scientific">Lipomyces starkeyi NRRL Y-11557</name>
    <dbReference type="NCBI Taxonomy" id="675824"/>
    <lineage>
        <taxon>Eukaryota</taxon>
        <taxon>Fungi</taxon>
        <taxon>Dikarya</taxon>
        <taxon>Ascomycota</taxon>
        <taxon>Saccharomycotina</taxon>
        <taxon>Lipomycetes</taxon>
        <taxon>Lipomycetales</taxon>
        <taxon>Lipomycetaceae</taxon>
        <taxon>Lipomyces</taxon>
    </lineage>
</organism>
<dbReference type="AlphaFoldDB" id="A0A1E3PVJ6"/>
<proteinExistence type="predicted"/>
<dbReference type="EMBL" id="KV454304">
    <property type="protein sequence ID" value="ODQ69421.1"/>
    <property type="molecule type" value="Genomic_DNA"/>
</dbReference>